<gene>
    <name evidence="5" type="ORF">BCL67_11930</name>
</gene>
<dbReference type="EMBL" id="PVTY01000019">
    <property type="protein sequence ID" value="PRZ12734.1"/>
    <property type="molecule type" value="Genomic_DNA"/>
</dbReference>
<dbReference type="InterPro" id="IPR023214">
    <property type="entry name" value="HAD_sf"/>
</dbReference>
<dbReference type="GO" id="GO:0046872">
    <property type="term" value="F:metal ion binding"/>
    <property type="evidence" value="ECO:0007669"/>
    <property type="project" value="UniProtKB-KW"/>
</dbReference>
<dbReference type="InterPro" id="IPR036412">
    <property type="entry name" value="HAD-like_sf"/>
</dbReference>
<feature type="binding site" evidence="4">
    <location>
        <position position="15"/>
    </location>
    <ligand>
        <name>Mg(2+)</name>
        <dbReference type="ChEBI" id="CHEBI:18420"/>
    </ligand>
</feature>
<sequence length="275" mass="28480">MTSSLLDSYDGVLFDLDGVLYAGPHAIPGAAQAVEQLVSRDVPRGYVTNNASRSAEQVAAHLNELGIPALTHEVFGSAPAGIALLSAALDPGSKVLVTGSGYLRTLVQEAGFHLAESAADHPAAVIQGFDPALGWADLAEAAYAVNDGAQWFATNLDLSIPREHGIAPGNGALVEAVGRATGTSPAAAGKPEPVMFTQAAEALKMQRPLVIGDRLDTDVLGGNRAGFDTALVLTGIDTLESAQLADESMRPDWILRDLGQLFDGTHEALQEHAGA</sequence>
<reference evidence="5 6" key="1">
    <citation type="submission" date="2018-03" db="EMBL/GenBank/DDBJ databases">
        <title>Comparative analysis of microorganisms from saline springs in Andes Mountain Range, Colombia.</title>
        <authorList>
            <person name="Rubin E."/>
        </authorList>
    </citation>
    <scope>NUCLEOTIDE SEQUENCE [LARGE SCALE GENOMIC DNA]</scope>
    <source>
        <strain evidence="5 6">CG 35</strain>
    </source>
</reference>
<feature type="binding site" evidence="3">
    <location>
        <position position="190"/>
    </location>
    <ligand>
        <name>substrate</name>
    </ligand>
</feature>
<dbReference type="NCBIfam" id="TIGR01549">
    <property type="entry name" value="HAD-SF-IA-v1"/>
    <property type="match status" value="1"/>
</dbReference>
<evidence type="ECO:0000256" key="2">
    <source>
        <dbReference type="PIRSR" id="PIRSR000915-1"/>
    </source>
</evidence>
<keyword evidence="5" id="KW-0378">Hydrolase</keyword>
<dbReference type="InterPro" id="IPR006439">
    <property type="entry name" value="HAD-SF_hydro_IA"/>
</dbReference>
<dbReference type="SUPFAM" id="SSF56784">
    <property type="entry name" value="HAD-like"/>
    <property type="match status" value="1"/>
</dbReference>
<dbReference type="PANTHER" id="PTHR19288:SF95">
    <property type="entry name" value="D-GLYCEROL 3-PHOSPHATE PHOSPHATASE"/>
    <property type="match status" value="1"/>
</dbReference>
<dbReference type="OrthoDB" id="3400930at2"/>
<evidence type="ECO:0000256" key="4">
    <source>
        <dbReference type="PIRSR" id="PIRSR000915-3"/>
    </source>
</evidence>
<accession>A0A2T0YDJ4</accession>
<dbReference type="Proteomes" id="UP000238217">
    <property type="component" value="Unassembled WGS sequence"/>
</dbReference>
<name>A0A2T0YDJ4_9MICC</name>
<comment type="similarity">
    <text evidence="1">Belongs to the HAD-like hydrolase superfamily.</text>
</comment>
<feature type="active site" description="Nucleophile" evidence="2">
    <location>
        <position position="15"/>
    </location>
</feature>
<keyword evidence="4" id="KW-0479">Metal-binding</keyword>
<dbReference type="RefSeq" id="WP_106123913.1">
    <property type="nucleotide sequence ID" value="NZ_PVTY01000019.1"/>
</dbReference>
<protein>
    <submittedName>
        <fullName evidence="5">HAD superfamily hydrolase (TIGR01450 family)/HAD superfamily hydrolase (TIGR01549 family)</fullName>
    </submittedName>
</protein>
<dbReference type="GO" id="GO:0005737">
    <property type="term" value="C:cytoplasm"/>
    <property type="evidence" value="ECO:0007669"/>
    <property type="project" value="TreeGrafter"/>
</dbReference>
<dbReference type="Pfam" id="PF13242">
    <property type="entry name" value="Hydrolase_like"/>
    <property type="match status" value="1"/>
</dbReference>
<proteinExistence type="inferred from homology"/>
<evidence type="ECO:0000313" key="5">
    <source>
        <dbReference type="EMBL" id="PRZ12734.1"/>
    </source>
</evidence>
<comment type="caution">
    <text evidence="5">The sequence shown here is derived from an EMBL/GenBank/DDBJ whole genome shotgun (WGS) entry which is preliminary data.</text>
</comment>
<dbReference type="GO" id="GO:0016791">
    <property type="term" value="F:phosphatase activity"/>
    <property type="evidence" value="ECO:0007669"/>
    <property type="project" value="TreeGrafter"/>
</dbReference>
<keyword evidence="4" id="KW-0460">Magnesium</keyword>
<feature type="binding site" evidence="4">
    <location>
        <position position="213"/>
    </location>
    <ligand>
        <name>Mg(2+)</name>
        <dbReference type="ChEBI" id="CHEBI:18420"/>
    </ligand>
</feature>
<dbReference type="NCBIfam" id="TIGR01460">
    <property type="entry name" value="HAD-SF-IIA"/>
    <property type="match status" value="1"/>
</dbReference>
<comment type="cofactor">
    <cofactor evidence="4">
        <name>Mg(2+)</name>
        <dbReference type="ChEBI" id="CHEBI:18420"/>
    </cofactor>
    <text evidence="4">Divalent metal ions. Mg(2+) is the most effective.</text>
</comment>
<evidence type="ECO:0000313" key="6">
    <source>
        <dbReference type="Proteomes" id="UP000238217"/>
    </source>
</evidence>
<dbReference type="PIRSF" id="PIRSF000915">
    <property type="entry name" value="PGP-type_phosphatase"/>
    <property type="match status" value="1"/>
</dbReference>
<organism evidence="5 6">
    <name type="scientific">Nesterenkonia sandarakina</name>
    <dbReference type="NCBI Taxonomy" id="272918"/>
    <lineage>
        <taxon>Bacteria</taxon>
        <taxon>Bacillati</taxon>
        <taxon>Actinomycetota</taxon>
        <taxon>Actinomycetes</taxon>
        <taxon>Micrococcales</taxon>
        <taxon>Micrococcaceae</taxon>
        <taxon>Nesterenkonia</taxon>
    </lineage>
</organism>
<dbReference type="Gene3D" id="3.40.50.1000">
    <property type="entry name" value="HAD superfamily/HAD-like"/>
    <property type="match status" value="2"/>
</dbReference>
<dbReference type="PANTHER" id="PTHR19288">
    <property type="entry name" value="4-NITROPHENYLPHOSPHATASE-RELATED"/>
    <property type="match status" value="1"/>
</dbReference>
<dbReference type="Pfam" id="PF13344">
    <property type="entry name" value="Hydrolase_6"/>
    <property type="match status" value="1"/>
</dbReference>
<dbReference type="InterPro" id="IPR006357">
    <property type="entry name" value="HAD-SF_hydro_IIA"/>
</dbReference>
<keyword evidence="6" id="KW-1185">Reference proteome</keyword>
<dbReference type="AlphaFoldDB" id="A0A2T0YDJ4"/>
<evidence type="ECO:0000256" key="1">
    <source>
        <dbReference type="PIRNR" id="PIRNR000915"/>
    </source>
</evidence>
<evidence type="ECO:0000256" key="3">
    <source>
        <dbReference type="PIRSR" id="PIRSR000915-2"/>
    </source>
</evidence>
<feature type="active site" description="Proton donor" evidence="2">
    <location>
        <position position="17"/>
    </location>
</feature>
<feature type="binding site" evidence="4">
    <location>
        <position position="17"/>
    </location>
    <ligand>
        <name>Mg(2+)</name>
        <dbReference type="ChEBI" id="CHEBI:18420"/>
    </ligand>
</feature>